<evidence type="ECO:0000313" key="4">
    <source>
        <dbReference type="EMBL" id="SKA35124.1"/>
    </source>
</evidence>
<gene>
    <name evidence="4" type="ORF">SAMN02745126_05639</name>
</gene>
<organism evidence="4 5">
    <name type="scientific">Enhydrobacter aerosaccus</name>
    <dbReference type="NCBI Taxonomy" id="225324"/>
    <lineage>
        <taxon>Bacteria</taxon>
        <taxon>Pseudomonadati</taxon>
        <taxon>Pseudomonadota</taxon>
        <taxon>Alphaproteobacteria</taxon>
        <taxon>Hyphomicrobiales</taxon>
        <taxon>Enhydrobacter</taxon>
    </lineage>
</organism>
<dbReference type="Pfam" id="PF08241">
    <property type="entry name" value="Methyltransf_11"/>
    <property type="match status" value="1"/>
</dbReference>
<sequence length="328" mass="36286">MPAKCASKRATPLFAASLSPYIQPVQPPDPLLVFDRSALRQRRDRAARQWDRMSFLKREIAERLVERLDDVRRTFKRGLDLGCHGDEIAASLDGRATVRDLVRCDLGFAFARRIHGPAVVADEEALPFAPNSFDLVLSAMTLHWVNDLPGTLIQIRRCLEPDGLFLGAMLGGRTLWQLRQALAEAESEIESGLSPRISPFADLRDAAGLLQRAGFALPVADSEKIDVEYEHALALMRELSAMGEANLVSERRRGFSRRTTLLRAAEIYADRFTAPSGRVTASFEVLFLHGWAPHDSQPKPLKPGTAQHRLAAALGTAEMSAGEKAKRN</sequence>
<proteinExistence type="predicted"/>
<keyword evidence="4" id="KW-0830">Ubiquinone</keyword>
<dbReference type="Proteomes" id="UP000190092">
    <property type="component" value="Unassembled WGS sequence"/>
</dbReference>
<feature type="domain" description="Methyltransferase type 11" evidence="3">
    <location>
        <begin position="79"/>
        <end position="166"/>
    </location>
</feature>
<evidence type="ECO:0000313" key="5">
    <source>
        <dbReference type="Proteomes" id="UP000190092"/>
    </source>
</evidence>
<evidence type="ECO:0000256" key="1">
    <source>
        <dbReference type="ARBA" id="ARBA00022603"/>
    </source>
</evidence>
<dbReference type="PANTHER" id="PTHR13090">
    <property type="entry name" value="ARGININE-HYDROXYLASE NDUFAF5, MITOCHONDRIAL"/>
    <property type="match status" value="1"/>
</dbReference>
<evidence type="ECO:0000259" key="3">
    <source>
        <dbReference type="Pfam" id="PF08241"/>
    </source>
</evidence>
<reference evidence="5" key="1">
    <citation type="submission" date="2017-02" db="EMBL/GenBank/DDBJ databases">
        <authorList>
            <person name="Varghese N."/>
            <person name="Submissions S."/>
        </authorList>
    </citation>
    <scope>NUCLEOTIDE SEQUENCE [LARGE SCALE GENOMIC DNA]</scope>
    <source>
        <strain evidence="5">ATCC 27094</strain>
    </source>
</reference>
<dbReference type="AlphaFoldDB" id="A0A1T4T3N1"/>
<dbReference type="CDD" id="cd02440">
    <property type="entry name" value="AdoMet_MTases"/>
    <property type="match status" value="1"/>
</dbReference>
<dbReference type="OrthoDB" id="9793723at2"/>
<keyword evidence="1 4" id="KW-0489">Methyltransferase</keyword>
<keyword evidence="5" id="KW-1185">Reference proteome</keyword>
<dbReference type="Gene3D" id="3.40.50.150">
    <property type="entry name" value="Vaccinia Virus protein VP39"/>
    <property type="match status" value="1"/>
</dbReference>
<evidence type="ECO:0000256" key="2">
    <source>
        <dbReference type="ARBA" id="ARBA00022679"/>
    </source>
</evidence>
<dbReference type="InterPro" id="IPR029063">
    <property type="entry name" value="SAM-dependent_MTases_sf"/>
</dbReference>
<dbReference type="GO" id="GO:0008757">
    <property type="term" value="F:S-adenosylmethionine-dependent methyltransferase activity"/>
    <property type="evidence" value="ECO:0007669"/>
    <property type="project" value="InterPro"/>
</dbReference>
<dbReference type="STRING" id="225324.SAMN02745126_05639"/>
<accession>A0A1T4T3N1</accession>
<dbReference type="InterPro" id="IPR050602">
    <property type="entry name" value="Malonyl-ACP_OMT"/>
</dbReference>
<dbReference type="PANTHER" id="PTHR13090:SF1">
    <property type="entry name" value="ARGININE-HYDROXYLASE NDUFAF5, MITOCHONDRIAL"/>
    <property type="match status" value="1"/>
</dbReference>
<dbReference type="GO" id="GO:0032259">
    <property type="term" value="P:methylation"/>
    <property type="evidence" value="ECO:0007669"/>
    <property type="project" value="UniProtKB-KW"/>
</dbReference>
<dbReference type="InterPro" id="IPR013216">
    <property type="entry name" value="Methyltransf_11"/>
</dbReference>
<dbReference type="EMBL" id="FUWJ01000012">
    <property type="protein sequence ID" value="SKA35124.1"/>
    <property type="molecule type" value="Genomic_DNA"/>
</dbReference>
<name>A0A1T4T3N1_9HYPH</name>
<protein>
    <submittedName>
        <fullName evidence="4">Ubiquinone/menaquinone biosynthesis C-methylase UbiE</fullName>
    </submittedName>
</protein>
<keyword evidence="2" id="KW-0808">Transferase</keyword>
<dbReference type="SUPFAM" id="SSF53335">
    <property type="entry name" value="S-adenosyl-L-methionine-dependent methyltransferases"/>
    <property type="match status" value="1"/>
</dbReference>